<evidence type="ECO:0000313" key="2">
    <source>
        <dbReference type="EMBL" id="WVZ78535.1"/>
    </source>
</evidence>
<protein>
    <submittedName>
        <fullName evidence="2">Uncharacterized protein</fullName>
    </submittedName>
</protein>
<accession>A0AAQ3WYK5</accession>
<sequence length="73" mass="7295">MPALALSLLPPLATSPTATRGPAGQQLPSGGRSARRSSAGASSSLSLAAQQAARQQVHHLDLIVGQLPDAACL</sequence>
<reference evidence="2 3" key="1">
    <citation type="submission" date="2024-02" db="EMBL/GenBank/DDBJ databases">
        <title>High-quality chromosome-scale genome assembly of Pensacola bahiagrass (Paspalum notatum Flugge var. saurae).</title>
        <authorList>
            <person name="Vega J.M."/>
            <person name="Podio M."/>
            <person name="Orjuela J."/>
            <person name="Siena L.A."/>
            <person name="Pessino S.C."/>
            <person name="Combes M.C."/>
            <person name="Mariac C."/>
            <person name="Albertini E."/>
            <person name="Pupilli F."/>
            <person name="Ortiz J.P.A."/>
            <person name="Leblanc O."/>
        </authorList>
    </citation>
    <scope>NUCLEOTIDE SEQUENCE [LARGE SCALE GENOMIC DNA]</scope>
    <source>
        <strain evidence="2">R1</strain>
        <tissue evidence="2">Leaf</tissue>
    </source>
</reference>
<gene>
    <name evidence="2" type="ORF">U9M48_026230</name>
</gene>
<dbReference type="AlphaFoldDB" id="A0AAQ3WYK5"/>
<evidence type="ECO:0000313" key="3">
    <source>
        <dbReference type="Proteomes" id="UP001341281"/>
    </source>
</evidence>
<dbReference type="Proteomes" id="UP001341281">
    <property type="component" value="Chromosome 06"/>
</dbReference>
<name>A0AAQ3WYK5_PASNO</name>
<feature type="region of interest" description="Disordered" evidence="1">
    <location>
        <begin position="1"/>
        <end position="50"/>
    </location>
</feature>
<organism evidence="2 3">
    <name type="scientific">Paspalum notatum var. saurae</name>
    <dbReference type="NCBI Taxonomy" id="547442"/>
    <lineage>
        <taxon>Eukaryota</taxon>
        <taxon>Viridiplantae</taxon>
        <taxon>Streptophyta</taxon>
        <taxon>Embryophyta</taxon>
        <taxon>Tracheophyta</taxon>
        <taxon>Spermatophyta</taxon>
        <taxon>Magnoliopsida</taxon>
        <taxon>Liliopsida</taxon>
        <taxon>Poales</taxon>
        <taxon>Poaceae</taxon>
        <taxon>PACMAD clade</taxon>
        <taxon>Panicoideae</taxon>
        <taxon>Andropogonodae</taxon>
        <taxon>Paspaleae</taxon>
        <taxon>Paspalinae</taxon>
        <taxon>Paspalum</taxon>
    </lineage>
</organism>
<keyword evidence="3" id="KW-1185">Reference proteome</keyword>
<dbReference type="EMBL" id="CP144750">
    <property type="protein sequence ID" value="WVZ78535.1"/>
    <property type="molecule type" value="Genomic_DNA"/>
</dbReference>
<proteinExistence type="predicted"/>
<evidence type="ECO:0000256" key="1">
    <source>
        <dbReference type="SAM" id="MobiDB-lite"/>
    </source>
</evidence>
<feature type="compositionally biased region" description="Low complexity" evidence="1">
    <location>
        <begin position="29"/>
        <end position="50"/>
    </location>
</feature>
<feature type="compositionally biased region" description="Low complexity" evidence="1">
    <location>
        <begin position="1"/>
        <end position="19"/>
    </location>
</feature>